<comment type="caution">
    <text evidence="2">The sequence shown here is derived from an EMBL/GenBank/DDBJ whole genome shotgun (WGS) entry which is preliminary data.</text>
</comment>
<keyword evidence="3" id="KW-1185">Reference proteome</keyword>
<gene>
    <name evidence="2" type="ORF">FBUS_09104</name>
</gene>
<evidence type="ECO:0000313" key="3">
    <source>
        <dbReference type="Proteomes" id="UP000728185"/>
    </source>
</evidence>
<feature type="region of interest" description="Disordered" evidence="1">
    <location>
        <begin position="74"/>
        <end position="133"/>
    </location>
</feature>
<dbReference type="Proteomes" id="UP000728185">
    <property type="component" value="Unassembled WGS sequence"/>
</dbReference>
<organism evidence="2 3">
    <name type="scientific">Fasciolopsis buskii</name>
    <dbReference type="NCBI Taxonomy" id="27845"/>
    <lineage>
        <taxon>Eukaryota</taxon>
        <taxon>Metazoa</taxon>
        <taxon>Spiralia</taxon>
        <taxon>Lophotrochozoa</taxon>
        <taxon>Platyhelminthes</taxon>
        <taxon>Trematoda</taxon>
        <taxon>Digenea</taxon>
        <taxon>Plagiorchiida</taxon>
        <taxon>Echinostomata</taxon>
        <taxon>Echinostomatoidea</taxon>
        <taxon>Fasciolidae</taxon>
        <taxon>Fasciolopsis</taxon>
    </lineage>
</organism>
<name>A0A8E0RLN1_9TREM</name>
<feature type="non-terminal residue" evidence="2">
    <location>
        <position position="133"/>
    </location>
</feature>
<reference evidence="2" key="1">
    <citation type="submission" date="2019-05" db="EMBL/GenBank/DDBJ databases">
        <title>Annotation for the trematode Fasciolopsis buski.</title>
        <authorList>
            <person name="Choi Y.-J."/>
        </authorList>
    </citation>
    <scope>NUCLEOTIDE SEQUENCE</scope>
    <source>
        <strain evidence="2">HT</strain>
        <tissue evidence="2">Whole worm</tissue>
    </source>
</reference>
<proteinExistence type="predicted"/>
<sequence>ISVSISFLQRPIVEFSLENILALEKKQKRAERCAILQAKRKQMASTNPTRDFGALASRRKSLAPVTNTKRAIISSTKRIKRMNRVSSQSRVLPKRFGAKNRHRDRRAGKEKKAAKPNARASRSQIRARKLKRT</sequence>
<evidence type="ECO:0000256" key="1">
    <source>
        <dbReference type="SAM" id="MobiDB-lite"/>
    </source>
</evidence>
<protein>
    <submittedName>
        <fullName evidence="2">Uncharacterized protein</fullName>
    </submittedName>
</protein>
<accession>A0A8E0RLN1</accession>
<feature type="compositionally biased region" description="Basic residues" evidence="1">
    <location>
        <begin position="92"/>
        <end position="114"/>
    </location>
</feature>
<dbReference type="AlphaFoldDB" id="A0A8E0RLN1"/>
<evidence type="ECO:0000313" key="2">
    <source>
        <dbReference type="EMBL" id="KAA0184497.1"/>
    </source>
</evidence>
<dbReference type="EMBL" id="LUCM01011061">
    <property type="protein sequence ID" value="KAA0184497.1"/>
    <property type="molecule type" value="Genomic_DNA"/>
</dbReference>